<proteinExistence type="predicted"/>
<feature type="signal peptide" evidence="2">
    <location>
        <begin position="1"/>
        <end position="23"/>
    </location>
</feature>
<dbReference type="InterPro" id="IPR009003">
    <property type="entry name" value="Peptidase_S1_PA"/>
</dbReference>
<keyword evidence="5" id="KW-1185">Reference proteome</keyword>
<evidence type="ECO:0000256" key="1">
    <source>
        <dbReference type="ARBA" id="ARBA00023157"/>
    </source>
</evidence>
<dbReference type="InterPro" id="IPR001254">
    <property type="entry name" value="Trypsin_dom"/>
</dbReference>
<dbReference type="Pfam" id="PF00089">
    <property type="entry name" value="Trypsin"/>
    <property type="match status" value="1"/>
</dbReference>
<name>A0AAV7XJV1_9NEOP</name>
<dbReference type="EMBL" id="JAPTSV010000007">
    <property type="protein sequence ID" value="KAJ1526378.1"/>
    <property type="molecule type" value="Genomic_DNA"/>
</dbReference>
<dbReference type="CDD" id="cd00190">
    <property type="entry name" value="Tryp_SPc"/>
    <property type="match status" value="1"/>
</dbReference>
<dbReference type="PANTHER" id="PTHR24252">
    <property type="entry name" value="ACROSIN-RELATED"/>
    <property type="match status" value="1"/>
</dbReference>
<evidence type="ECO:0000256" key="2">
    <source>
        <dbReference type="SAM" id="SignalP"/>
    </source>
</evidence>
<reference evidence="4" key="1">
    <citation type="submission" date="2022-12" db="EMBL/GenBank/DDBJ databases">
        <title>Chromosome-level genome assembly of the bean flower thrips Megalurothrips usitatus.</title>
        <authorList>
            <person name="Ma L."/>
            <person name="Liu Q."/>
            <person name="Li H."/>
            <person name="Cai W."/>
        </authorList>
    </citation>
    <scope>NUCLEOTIDE SEQUENCE</scope>
    <source>
        <strain evidence="4">Cailab_2022a</strain>
    </source>
</reference>
<dbReference type="SMART" id="SM00020">
    <property type="entry name" value="Tryp_SPc"/>
    <property type="match status" value="1"/>
</dbReference>
<dbReference type="SUPFAM" id="SSF50494">
    <property type="entry name" value="Trypsin-like serine proteases"/>
    <property type="match status" value="1"/>
</dbReference>
<keyword evidence="2" id="KW-0732">Signal</keyword>
<evidence type="ECO:0000259" key="3">
    <source>
        <dbReference type="PROSITE" id="PS50240"/>
    </source>
</evidence>
<feature type="chain" id="PRO_5043597076" description="Peptidase S1 domain-containing protein" evidence="2">
    <location>
        <begin position="24"/>
        <end position="941"/>
    </location>
</feature>
<gene>
    <name evidence="4" type="ORF">ONE63_009524</name>
</gene>
<accession>A0AAV7XJV1</accession>
<dbReference type="Gene3D" id="2.40.10.10">
    <property type="entry name" value="Trypsin-like serine proteases"/>
    <property type="match status" value="1"/>
</dbReference>
<sequence>MADTELWLLLLLATLLSCRHAAGQIIGDACCDRWAKDGWKRYRELPAKIVEQRKPAECANAVSTFSAFSRRGKRSTPWPDPGGGEAVVHPRRRRAAHGQLLPGQQTRVTWTPNNAHGHLGLSLCSDPEQTTCFMLDAVGARGGRTGYTWRRHGPEEQGLLSWVPGRRDHVPETLIQSEQSLEDGVWPAQGMQEMQVNLERTESMALRVWLTVYQDTSINPLLMRGENLLQRPGNRIMVSWRPEEAQGRLGFAMCRDSQQTHCHVLLLFGFNGRLGFAYKRHSFQEAGAAGWVAGRDERVPGTVLRADASVEGWPQEGRQPLTLSVDRSSPGSVMVWVEGGEALSFSLPDSFTYFTVSSLDDRGATAVVEGAPAPAAAPPPAGGSGADECVAAIHATMLRGQEMVVVWEPRDAHGNIGAAFCRGPRQDDCYVLDVYGMSPQRRKLAYSWRRHGAREPGAGAWVPGRDTLLPETQLQTEAGVEPGWRGASKYAVMLKLAGNGVLEVRAEGQDRSLYLSMPEGYGSVTVASAQSTGDYVVRGPCYNGIRYQWSPKLCNLPDAKDLAADPAEVREAWTLRGRAATGVMRSPATAGADGDACVSVEALALGSARLTVSIENIDGPHQSVHLAEIVPEASSKGEWQRISQTVNLPQSMRLDQVRISVRGDQVDGSGLVLVKGIDFCNPNTCGVAPSNVRPLVAHGQVANVGDFPWFAGIFRDDGGNNYQHICGGSLISTEIVVSAAHCFYDETTLRIKDKSQFKVSVGKYQRDWRVQEPYEQRSAVNEIVIPDRYRGSTALYVHDIAFLRVHFVTSAVVVPLCFDRFNNETLKPGELGVVSGWGATEDGEFSQHLRYTKLPYVTYAQCYRAVPAKLQMYIGPDKFCAGYINGSTVWPGDSGGGLSFLRDGRWYLRGIVSTGTPRKLTYSAFTDVNQFLYLLKPMLRT</sequence>
<protein>
    <recommendedName>
        <fullName evidence="3">Peptidase S1 domain-containing protein</fullName>
    </recommendedName>
</protein>
<dbReference type="PROSITE" id="PS50240">
    <property type="entry name" value="TRYPSIN_DOM"/>
    <property type="match status" value="1"/>
</dbReference>
<dbReference type="PANTHER" id="PTHR24252:SF7">
    <property type="entry name" value="HYALIN"/>
    <property type="match status" value="1"/>
</dbReference>
<dbReference type="InterPro" id="IPR043504">
    <property type="entry name" value="Peptidase_S1_PA_chymotrypsin"/>
</dbReference>
<dbReference type="PROSITE" id="PS00134">
    <property type="entry name" value="TRYPSIN_HIS"/>
    <property type="match status" value="1"/>
</dbReference>
<comment type="caution">
    <text evidence="4">The sequence shown here is derived from an EMBL/GenBank/DDBJ whole genome shotgun (WGS) entry which is preliminary data.</text>
</comment>
<feature type="domain" description="Peptidase S1" evidence="3">
    <location>
        <begin position="696"/>
        <end position="940"/>
    </location>
</feature>
<evidence type="ECO:0000313" key="5">
    <source>
        <dbReference type="Proteomes" id="UP001075354"/>
    </source>
</evidence>
<dbReference type="Proteomes" id="UP001075354">
    <property type="component" value="Chromosome 7"/>
</dbReference>
<dbReference type="GO" id="GO:0006508">
    <property type="term" value="P:proteolysis"/>
    <property type="evidence" value="ECO:0007669"/>
    <property type="project" value="InterPro"/>
</dbReference>
<evidence type="ECO:0000313" key="4">
    <source>
        <dbReference type="EMBL" id="KAJ1526378.1"/>
    </source>
</evidence>
<dbReference type="InterPro" id="IPR018114">
    <property type="entry name" value="TRYPSIN_HIS"/>
</dbReference>
<dbReference type="GO" id="GO:0004252">
    <property type="term" value="F:serine-type endopeptidase activity"/>
    <property type="evidence" value="ECO:0007669"/>
    <property type="project" value="InterPro"/>
</dbReference>
<dbReference type="AlphaFoldDB" id="A0AAV7XJV1"/>
<organism evidence="4 5">
    <name type="scientific">Megalurothrips usitatus</name>
    <name type="common">bean blossom thrips</name>
    <dbReference type="NCBI Taxonomy" id="439358"/>
    <lineage>
        <taxon>Eukaryota</taxon>
        <taxon>Metazoa</taxon>
        <taxon>Ecdysozoa</taxon>
        <taxon>Arthropoda</taxon>
        <taxon>Hexapoda</taxon>
        <taxon>Insecta</taxon>
        <taxon>Pterygota</taxon>
        <taxon>Neoptera</taxon>
        <taxon>Paraneoptera</taxon>
        <taxon>Thysanoptera</taxon>
        <taxon>Terebrantia</taxon>
        <taxon>Thripoidea</taxon>
        <taxon>Thripidae</taxon>
        <taxon>Megalurothrips</taxon>
    </lineage>
</organism>
<keyword evidence="1" id="KW-1015">Disulfide bond</keyword>